<gene>
    <name evidence="8" type="ORF">BSL78_19647</name>
</gene>
<comment type="similarity">
    <text evidence="1">Belongs to the cytochrome P450 family.</text>
</comment>
<keyword evidence="2 7" id="KW-0349">Heme</keyword>
<dbReference type="OrthoDB" id="1055148at2759"/>
<name>A0A2G8K649_STIJA</name>
<accession>A0A2G8K649</accession>
<evidence type="ECO:0000256" key="3">
    <source>
        <dbReference type="ARBA" id="ARBA00022723"/>
    </source>
</evidence>
<organism evidence="8 9">
    <name type="scientific">Stichopus japonicus</name>
    <name type="common">Sea cucumber</name>
    <dbReference type="NCBI Taxonomy" id="307972"/>
    <lineage>
        <taxon>Eukaryota</taxon>
        <taxon>Metazoa</taxon>
        <taxon>Echinodermata</taxon>
        <taxon>Eleutherozoa</taxon>
        <taxon>Echinozoa</taxon>
        <taxon>Holothuroidea</taxon>
        <taxon>Aspidochirotacea</taxon>
        <taxon>Aspidochirotida</taxon>
        <taxon>Stichopodidae</taxon>
        <taxon>Apostichopus</taxon>
    </lineage>
</organism>
<comment type="caution">
    <text evidence="8">The sequence shown here is derived from an EMBL/GenBank/DDBJ whole genome shotgun (WGS) entry which is preliminary data.</text>
</comment>
<dbReference type="PANTHER" id="PTHR24289">
    <property type="entry name" value="STEROID 17-ALPHA-HYDROXYLASE/17,20 LYASE"/>
    <property type="match status" value="1"/>
</dbReference>
<dbReference type="PRINTS" id="PR00463">
    <property type="entry name" value="EP450I"/>
</dbReference>
<dbReference type="AlphaFoldDB" id="A0A2G8K649"/>
<keyword evidence="6" id="KW-0503">Monooxygenase</keyword>
<protein>
    <submittedName>
        <fullName evidence="8">Putative cytochrome P450 1A1-like</fullName>
    </submittedName>
</protein>
<dbReference type="Gene3D" id="1.10.630.10">
    <property type="entry name" value="Cytochrome P450"/>
    <property type="match status" value="1"/>
</dbReference>
<proteinExistence type="inferred from homology"/>
<dbReference type="InterPro" id="IPR036396">
    <property type="entry name" value="Cyt_P450_sf"/>
</dbReference>
<dbReference type="GO" id="GO:0042448">
    <property type="term" value="P:progesterone metabolic process"/>
    <property type="evidence" value="ECO:0007669"/>
    <property type="project" value="TreeGrafter"/>
</dbReference>
<dbReference type="GO" id="GO:0020037">
    <property type="term" value="F:heme binding"/>
    <property type="evidence" value="ECO:0007669"/>
    <property type="project" value="InterPro"/>
</dbReference>
<evidence type="ECO:0000256" key="6">
    <source>
        <dbReference type="ARBA" id="ARBA00023033"/>
    </source>
</evidence>
<evidence type="ECO:0000256" key="2">
    <source>
        <dbReference type="ARBA" id="ARBA00022617"/>
    </source>
</evidence>
<evidence type="ECO:0000313" key="9">
    <source>
        <dbReference type="Proteomes" id="UP000230750"/>
    </source>
</evidence>
<evidence type="ECO:0000256" key="1">
    <source>
        <dbReference type="ARBA" id="ARBA00010617"/>
    </source>
</evidence>
<keyword evidence="4" id="KW-0560">Oxidoreductase</keyword>
<dbReference type="PRINTS" id="PR00385">
    <property type="entry name" value="P450"/>
</dbReference>
<keyword evidence="5 7" id="KW-0408">Iron</keyword>
<dbReference type="STRING" id="307972.A0A2G8K649"/>
<dbReference type="EMBL" id="MRZV01000846">
    <property type="protein sequence ID" value="PIK43488.1"/>
    <property type="molecule type" value="Genomic_DNA"/>
</dbReference>
<keyword evidence="3 7" id="KW-0479">Metal-binding</keyword>
<dbReference type="InterPro" id="IPR002401">
    <property type="entry name" value="Cyt_P450_E_grp-I"/>
</dbReference>
<dbReference type="GO" id="GO:0004508">
    <property type="term" value="F:steroid 17-alpha-monooxygenase activity"/>
    <property type="evidence" value="ECO:0007669"/>
    <property type="project" value="TreeGrafter"/>
</dbReference>
<dbReference type="SUPFAM" id="SSF48264">
    <property type="entry name" value="Cytochrome P450"/>
    <property type="match status" value="1"/>
</dbReference>
<evidence type="ECO:0000256" key="4">
    <source>
        <dbReference type="ARBA" id="ARBA00023002"/>
    </source>
</evidence>
<dbReference type="GO" id="GO:0005506">
    <property type="term" value="F:iron ion binding"/>
    <property type="evidence" value="ECO:0007669"/>
    <property type="project" value="InterPro"/>
</dbReference>
<comment type="cofactor">
    <cofactor evidence="7">
        <name>heme</name>
        <dbReference type="ChEBI" id="CHEBI:30413"/>
    </cofactor>
</comment>
<evidence type="ECO:0000256" key="5">
    <source>
        <dbReference type="ARBA" id="ARBA00023004"/>
    </source>
</evidence>
<keyword evidence="9" id="KW-1185">Reference proteome</keyword>
<evidence type="ECO:0000313" key="8">
    <source>
        <dbReference type="EMBL" id="PIK43488.1"/>
    </source>
</evidence>
<reference evidence="8 9" key="1">
    <citation type="journal article" date="2017" name="PLoS Biol.">
        <title>The sea cucumber genome provides insights into morphological evolution and visceral regeneration.</title>
        <authorList>
            <person name="Zhang X."/>
            <person name="Sun L."/>
            <person name="Yuan J."/>
            <person name="Sun Y."/>
            <person name="Gao Y."/>
            <person name="Zhang L."/>
            <person name="Li S."/>
            <person name="Dai H."/>
            <person name="Hamel J.F."/>
            <person name="Liu C."/>
            <person name="Yu Y."/>
            <person name="Liu S."/>
            <person name="Lin W."/>
            <person name="Guo K."/>
            <person name="Jin S."/>
            <person name="Xu P."/>
            <person name="Storey K.B."/>
            <person name="Huan P."/>
            <person name="Zhang T."/>
            <person name="Zhou Y."/>
            <person name="Zhang J."/>
            <person name="Lin C."/>
            <person name="Li X."/>
            <person name="Xing L."/>
            <person name="Huo D."/>
            <person name="Sun M."/>
            <person name="Wang L."/>
            <person name="Mercier A."/>
            <person name="Li F."/>
            <person name="Yang H."/>
            <person name="Xiang J."/>
        </authorList>
    </citation>
    <scope>NUCLEOTIDE SEQUENCE [LARGE SCALE GENOMIC DNA]</scope>
    <source>
        <strain evidence="8">Shaxun</strain>
        <tissue evidence="8">Muscle</tissue>
    </source>
</reference>
<dbReference type="Proteomes" id="UP000230750">
    <property type="component" value="Unassembled WGS sequence"/>
</dbReference>
<evidence type="ECO:0000256" key="7">
    <source>
        <dbReference type="PIRSR" id="PIRSR602401-1"/>
    </source>
</evidence>
<dbReference type="PANTHER" id="PTHR24289:SF1">
    <property type="entry name" value="STEROID 17-ALPHA-HYDROXYLASE_17,20 LYASE"/>
    <property type="match status" value="1"/>
</dbReference>
<feature type="binding site" description="axial binding residue" evidence="7">
    <location>
        <position position="156"/>
    </location>
    <ligand>
        <name>heme</name>
        <dbReference type="ChEBI" id="CHEBI:30413"/>
    </ligand>
    <ligandPart>
        <name>Fe</name>
        <dbReference type="ChEBI" id="CHEBI:18248"/>
    </ligandPart>
</feature>
<dbReference type="GO" id="GO:0042446">
    <property type="term" value="P:hormone biosynthetic process"/>
    <property type="evidence" value="ECO:0007669"/>
    <property type="project" value="TreeGrafter"/>
</dbReference>
<dbReference type="InterPro" id="IPR001128">
    <property type="entry name" value="Cyt_P450"/>
</dbReference>
<dbReference type="Pfam" id="PF00067">
    <property type="entry name" value="p450"/>
    <property type="match status" value="1"/>
</dbReference>
<sequence length="189" mass="21244">MIKAAVYDLFGAGYETVSTTLMWTFLYLVKFPDIQRQVQDEIDNVVGRDRLPTLADRDKLPLTEAFIAEVFRHVSVVPLVVPHTTTQDTILGGGYEYCIPKDTIVFMSLYSIHKDPNQWVDPETFNPTRFLAEDGPGLDKKKVDSVMPLGAGCRRCVGVNIAPIQLFLYTSICLHQCSFKEQPWSAVVA</sequence>